<keyword evidence="2" id="KW-1185">Reference proteome</keyword>
<dbReference type="EMBL" id="KV427653">
    <property type="protein sequence ID" value="KZT02379.1"/>
    <property type="molecule type" value="Genomic_DNA"/>
</dbReference>
<gene>
    <name evidence="1" type="ORF">LAESUDRAFT_752253</name>
</gene>
<proteinExistence type="predicted"/>
<dbReference type="GeneID" id="63828745"/>
<dbReference type="AlphaFoldDB" id="A0A165C8E3"/>
<evidence type="ECO:0000313" key="2">
    <source>
        <dbReference type="Proteomes" id="UP000076871"/>
    </source>
</evidence>
<name>A0A165C8E3_9APHY</name>
<dbReference type="Proteomes" id="UP000076871">
    <property type="component" value="Unassembled WGS sequence"/>
</dbReference>
<dbReference type="InParanoid" id="A0A165C8E3"/>
<accession>A0A165C8E3</accession>
<evidence type="ECO:0000313" key="1">
    <source>
        <dbReference type="EMBL" id="KZT02379.1"/>
    </source>
</evidence>
<dbReference type="RefSeq" id="XP_040760119.1">
    <property type="nucleotide sequence ID" value="XM_040911717.1"/>
</dbReference>
<protein>
    <submittedName>
        <fullName evidence="1">Uncharacterized protein</fullName>
    </submittedName>
</protein>
<reference evidence="1 2" key="1">
    <citation type="journal article" date="2016" name="Mol. Biol. Evol.">
        <title>Comparative Genomics of Early-Diverging Mushroom-Forming Fungi Provides Insights into the Origins of Lignocellulose Decay Capabilities.</title>
        <authorList>
            <person name="Nagy L.G."/>
            <person name="Riley R."/>
            <person name="Tritt A."/>
            <person name="Adam C."/>
            <person name="Daum C."/>
            <person name="Floudas D."/>
            <person name="Sun H."/>
            <person name="Yadav J.S."/>
            <person name="Pangilinan J."/>
            <person name="Larsson K.H."/>
            <person name="Matsuura K."/>
            <person name="Barry K."/>
            <person name="Labutti K."/>
            <person name="Kuo R."/>
            <person name="Ohm R.A."/>
            <person name="Bhattacharya S.S."/>
            <person name="Shirouzu T."/>
            <person name="Yoshinaga Y."/>
            <person name="Martin F.M."/>
            <person name="Grigoriev I.V."/>
            <person name="Hibbett D.S."/>
        </authorList>
    </citation>
    <scope>NUCLEOTIDE SEQUENCE [LARGE SCALE GENOMIC DNA]</scope>
    <source>
        <strain evidence="1 2">93-53</strain>
    </source>
</reference>
<organism evidence="1 2">
    <name type="scientific">Laetiporus sulphureus 93-53</name>
    <dbReference type="NCBI Taxonomy" id="1314785"/>
    <lineage>
        <taxon>Eukaryota</taxon>
        <taxon>Fungi</taxon>
        <taxon>Dikarya</taxon>
        <taxon>Basidiomycota</taxon>
        <taxon>Agaricomycotina</taxon>
        <taxon>Agaricomycetes</taxon>
        <taxon>Polyporales</taxon>
        <taxon>Laetiporus</taxon>
    </lineage>
</organism>
<sequence length="87" mass="9705">MTRMPGLRSLFWKIRRPNPDPAMVFLICFFSPVRSSVQHLQASPSTPAVSFFHGDDCDSAVAHTDTNFRFASCIRPAVSFKITNSVS</sequence>